<protein>
    <submittedName>
        <fullName evidence="2">ORF6N domain-containing protein</fullName>
    </submittedName>
</protein>
<feature type="domain" description="KilA-N DNA-binding" evidence="1">
    <location>
        <begin position="8"/>
        <end position="95"/>
    </location>
</feature>
<dbReference type="Proteomes" id="UP001324634">
    <property type="component" value="Chromosome"/>
</dbReference>
<dbReference type="EMBL" id="CP139487">
    <property type="protein sequence ID" value="WPU63865.1"/>
    <property type="molecule type" value="Genomic_DNA"/>
</dbReference>
<evidence type="ECO:0000259" key="1">
    <source>
        <dbReference type="Pfam" id="PF10543"/>
    </source>
</evidence>
<dbReference type="AlphaFoldDB" id="A0AAX4HKT1"/>
<proteinExistence type="predicted"/>
<dbReference type="RefSeq" id="WP_321391404.1">
    <property type="nucleotide sequence ID" value="NZ_CP139487.1"/>
</dbReference>
<dbReference type="InterPro" id="IPR018873">
    <property type="entry name" value="KilA-N_DNA-bd_domain"/>
</dbReference>
<keyword evidence="3" id="KW-1185">Reference proteome</keyword>
<organism evidence="2 3">
    <name type="scientific">Peredibacter starrii</name>
    <dbReference type="NCBI Taxonomy" id="28202"/>
    <lineage>
        <taxon>Bacteria</taxon>
        <taxon>Pseudomonadati</taxon>
        <taxon>Bdellovibrionota</taxon>
        <taxon>Bacteriovoracia</taxon>
        <taxon>Bacteriovoracales</taxon>
        <taxon>Bacteriovoracaceae</taxon>
        <taxon>Peredibacter</taxon>
    </lineage>
</organism>
<dbReference type="KEGG" id="psti:SOO65_14310"/>
<evidence type="ECO:0000313" key="2">
    <source>
        <dbReference type="EMBL" id="WPU63865.1"/>
    </source>
</evidence>
<sequence length="168" mass="19609">MKQIEKFIYTIRGQRVMLDSDLAELYGVELKVLLQSVRRNLERFPEDFLFECDSGELKDLRSQFVTANPSTSWNVKRRTMPFLFTEPGVAMLSSVLNSTQAIQVNISIIRTFIKLRSFVSMDRSTSHKVDELEKKTNKLFKIVFERMDSYEEAVTPKLQPHRKKIGLK</sequence>
<accession>A0AAX4HKT1</accession>
<dbReference type="Pfam" id="PF10543">
    <property type="entry name" value="ORF6N"/>
    <property type="match status" value="1"/>
</dbReference>
<gene>
    <name evidence="2" type="ORF">SOO65_14310</name>
</gene>
<evidence type="ECO:0000313" key="3">
    <source>
        <dbReference type="Proteomes" id="UP001324634"/>
    </source>
</evidence>
<name>A0AAX4HKT1_9BACT</name>
<reference evidence="2 3" key="1">
    <citation type="submission" date="2023-11" db="EMBL/GenBank/DDBJ databases">
        <title>Peredibacter starrii A3.12.</title>
        <authorList>
            <person name="Mitchell R.J."/>
        </authorList>
    </citation>
    <scope>NUCLEOTIDE SEQUENCE [LARGE SCALE GENOMIC DNA]</scope>
    <source>
        <strain evidence="2 3">A3.12</strain>
    </source>
</reference>